<dbReference type="Pfam" id="PF08205">
    <property type="entry name" value="C2-set_2"/>
    <property type="match status" value="1"/>
</dbReference>
<dbReference type="InterPro" id="IPR013162">
    <property type="entry name" value="CD80_C2-set"/>
</dbReference>
<dbReference type="InterPro" id="IPR007110">
    <property type="entry name" value="Ig-like_dom"/>
</dbReference>
<dbReference type="SUPFAM" id="SSF48726">
    <property type="entry name" value="Immunoglobulin"/>
    <property type="match status" value="1"/>
</dbReference>
<name>A0ABV0Y7X4_9TELE</name>
<evidence type="ECO:0000256" key="5">
    <source>
        <dbReference type="ARBA" id="ARBA00023157"/>
    </source>
</evidence>
<dbReference type="InterPro" id="IPR051036">
    <property type="entry name" value="SIGLEC"/>
</dbReference>
<dbReference type="PROSITE" id="PS50835">
    <property type="entry name" value="IG_LIKE"/>
    <property type="match status" value="1"/>
</dbReference>
<sequence>MQPDHDKTYYFRLECPSKLKWTFSNNVVNIKVTDNPPLPTLTPSTLKVKEGAFVSLTCSAPAPCLSYLPTLIWTPRLGDIQETMQKNQDKTQFKTSILNFTASRLHHGQKITCTAVYKKQNGSLDASVTTDLKAMIL</sequence>
<dbReference type="EMBL" id="JAHRIP010025526">
    <property type="protein sequence ID" value="MEQ2289902.1"/>
    <property type="molecule type" value="Genomic_DNA"/>
</dbReference>
<evidence type="ECO:0000256" key="2">
    <source>
        <dbReference type="ARBA" id="ARBA00022692"/>
    </source>
</evidence>
<dbReference type="PANTHER" id="PTHR12035:SF125">
    <property type="entry name" value="SIALIC ACID-BINDING IG-LIKE LECTIN 5"/>
    <property type="match status" value="1"/>
</dbReference>
<keyword evidence="3" id="KW-1133">Transmembrane helix</keyword>
<evidence type="ECO:0000256" key="1">
    <source>
        <dbReference type="ARBA" id="ARBA00004167"/>
    </source>
</evidence>
<dbReference type="Gene3D" id="2.60.40.10">
    <property type="entry name" value="Immunoglobulins"/>
    <property type="match status" value="1"/>
</dbReference>
<dbReference type="InterPro" id="IPR013783">
    <property type="entry name" value="Ig-like_fold"/>
</dbReference>
<comment type="subcellular location">
    <subcellularLocation>
        <location evidence="1">Membrane</location>
        <topology evidence="1">Single-pass membrane protein</topology>
    </subcellularLocation>
</comment>
<gene>
    <name evidence="7" type="ORF">AMECASPLE_037977</name>
</gene>
<dbReference type="PANTHER" id="PTHR12035">
    <property type="entry name" value="SIALIC ACID BINDING IMMUNOGLOBULIN-LIKE LECTIN"/>
    <property type="match status" value="1"/>
</dbReference>
<keyword evidence="4" id="KW-0472">Membrane</keyword>
<reference evidence="7 8" key="1">
    <citation type="submission" date="2021-06" db="EMBL/GenBank/DDBJ databases">
        <authorList>
            <person name="Palmer J.M."/>
        </authorList>
    </citation>
    <scope>NUCLEOTIDE SEQUENCE [LARGE SCALE GENOMIC DNA]</scope>
    <source>
        <strain evidence="7 8">AS_MEX2019</strain>
        <tissue evidence="7">Muscle</tissue>
    </source>
</reference>
<evidence type="ECO:0000313" key="7">
    <source>
        <dbReference type="EMBL" id="MEQ2289902.1"/>
    </source>
</evidence>
<keyword evidence="5" id="KW-1015">Disulfide bond</keyword>
<protein>
    <recommendedName>
        <fullName evidence="6">Ig-like domain-containing protein</fullName>
    </recommendedName>
</protein>
<keyword evidence="8" id="KW-1185">Reference proteome</keyword>
<proteinExistence type="predicted"/>
<keyword evidence="2" id="KW-0812">Transmembrane</keyword>
<organism evidence="7 8">
    <name type="scientific">Ameca splendens</name>
    <dbReference type="NCBI Taxonomy" id="208324"/>
    <lineage>
        <taxon>Eukaryota</taxon>
        <taxon>Metazoa</taxon>
        <taxon>Chordata</taxon>
        <taxon>Craniata</taxon>
        <taxon>Vertebrata</taxon>
        <taxon>Euteleostomi</taxon>
        <taxon>Actinopterygii</taxon>
        <taxon>Neopterygii</taxon>
        <taxon>Teleostei</taxon>
        <taxon>Neoteleostei</taxon>
        <taxon>Acanthomorphata</taxon>
        <taxon>Ovalentaria</taxon>
        <taxon>Atherinomorphae</taxon>
        <taxon>Cyprinodontiformes</taxon>
        <taxon>Goodeidae</taxon>
        <taxon>Ameca</taxon>
    </lineage>
</organism>
<accession>A0ABV0Y7X4</accession>
<dbReference type="InterPro" id="IPR036179">
    <property type="entry name" value="Ig-like_dom_sf"/>
</dbReference>
<evidence type="ECO:0000256" key="3">
    <source>
        <dbReference type="ARBA" id="ARBA00022989"/>
    </source>
</evidence>
<evidence type="ECO:0000259" key="6">
    <source>
        <dbReference type="PROSITE" id="PS50835"/>
    </source>
</evidence>
<comment type="caution">
    <text evidence="7">The sequence shown here is derived from an EMBL/GenBank/DDBJ whole genome shotgun (WGS) entry which is preliminary data.</text>
</comment>
<feature type="non-terminal residue" evidence="7">
    <location>
        <position position="137"/>
    </location>
</feature>
<evidence type="ECO:0000256" key="4">
    <source>
        <dbReference type="ARBA" id="ARBA00023136"/>
    </source>
</evidence>
<evidence type="ECO:0000313" key="8">
    <source>
        <dbReference type="Proteomes" id="UP001469553"/>
    </source>
</evidence>
<dbReference type="Proteomes" id="UP001469553">
    <property type="component" value="Unassembled WGS sequence"/>
</dbReference>
<feature type="domain" description="Ig-like" evidence="6">
    <location>
        <begin position="37"/>
        <end position="129"/>
    </location>
</feature>